<name>D3AWL9_HETP5</name>
<gene>
    <name evidence="8" type="ORF">PPL_00494</name>
</gene>
<organism evidence="8 9">
    <name type="scientific">Heterostelium pallidum (strain ATCC 26659 / Pp 5 / PN500)</name>
    <name type="common">Cellular slime mold</name>
    <name type="synonym">Polysphondylium pallidum</name>
    <dbReference type="NCBI Taxonomy" id="670386"/>
    <lineage>
        <taxon>Eukaryota</taxon>
        <taxon>Amoebozoa</taxon>
        <taxon>Evosea</taxon>
        <taxon>Eumycetozoa</taxon>
        <taxon>Dictyostelia</taxon>
        <taxon>Acytosteliales</taxon>
        <taxon>Acytosteliaceae</taxon>
        <taxon>Heterostelium</taxon>
    </lineage>
</organism>
<evidence type="ECO:0000313" key="9">
    <source>
        <dbReference type="Proteomes" id="UP000001396"/>
    </source>
</evidence>
<dbReference type="InterPro" id="IPR005045">
    <property type="entry name" value="CDC50/LEM3_fam"/>
</dbReference>
<comment type="caution">
    <text evidence="8">The sequence shown here is derived from an EMBL/GenBank/DDBJ whole genome shotgun (WGS) entry which is preliminary data.</text>
</comment>
<dbReference type="PIRSF" id="PIRSF015840">
    <property type="entry name" value="DUF284_TM_euk"/>
    <property type="match status" value="1"/>
</dbReference>
<dbReference type="OMA" id="IPWSMFN"/>
<comment type="similarity">
    <text evidence="2 6">Belongs to the CDC50/LEM3 family.</text>
</comment>
<dbReference type="FunCoup" id="D3AWL9">
    <property type="interactions" value="685"/>
</dbReference>
<feature type="transmembrane region" description="Helical" evidence="7">
    <location>
        <begin position="270"/>
        <end position="291"/>
    </location>
</feature>
<keyword evidence="5 6" id="KW-0472">Membrane</keyword>
<evidence type="ECO:0000256" key="1">
    <source>
        <dbReference type="ARBA" id="ARBA00004141"/>
    </source>
</evidence>
<dbReference type="RefSeq" id="XP_020438796.1">
    <property type="nucleotide sequence ID" value="XM_020571522.1"/>
</dbReference>
<accession>D3AWL9</accession>
<dbReference type="GeneID" id="31356027"/>
<dbReference type="GO" id="GO:0005783">
    <property type="term" value="C:endoplasmic reticulum"/>
    <property type="evidence" value="ECO:0007669"/>
    <property type="project" value="TreeGrafter"/>
</dbReference>
<evidence type="ECO:0000256" key="4">
    <source>
        <dbReference type="ARBA" id="ARBA00022989"/>
    </source>
</evidence>
<reference evidence="8 9" key="1">
    <citation type="journal article" date="2011" name="Genome Res.">
        <title>Phylogeny-wide analysis of social amoeba genomes highlights ancient origins for complex intercellular communication.</title>
        <authorList>
            <person name="Heidel A.J."/>
            <person name="Lawal H.M."/>
            <person name="Felder M."/>
            <person name="Schilde C."/>
            <person name="Helps N.R."/>
            <person name="Tunggal B."/>
            <person name="Rivero F."/>
            <person name="John U."/>
            <person name="Schleicher M."/>
            <person name="Eichinger L."/>
            <person name="Platzer M."/>
            <person name="Noegel A.A."/>
            <person name="Schaap P."/>
            <person name="Gloeckner G."/>
        </authorList>
    </citation>
    <scope>NUCLEOTIDE SEQUENCE [LARGE SCALE GENOMIC DNA]</scope>
    <source>
        <strain evidence="9">ATCC 26659 / Pp 5 / PN500</strain>
    </source>
</reference>
<dbReference type="EMBL" id="ADBJ01000002">
    <property type="protein sequence ID" value="EFA86692.1"/>
    <property type="molecule type" value="Genomic_DNA"/>
</dbReference>
<dbReference type="Pfam" id="PF03381">
    <property type="entry name" value="CDC50"/>
    <property type="match status" value="1"/>
</dbReference>
<evidence type="ECO:0000256" key="3">
    <source>
        <dbReference type="ARBA" id="ARBA00022692"/>
    </source>
</evidence>
<evidence type="ECO:0000256" key="6">
    <source>
        <dbReference type="PIRNR" id="PIRNR015840"/>
    </source>
</evidence>
<evidence type="ECO:0000256" key="2">
    <source>
        <dbReference type="ARBA" id="ARBA00009457"/>
    </source>
</evidence>
<dbReference type="Proteomes" id="UP000001396">
    <property type="component" value="Unassembled WGS sequence"/>
</dbReference>
<evidence type="ECO:0000256" key="7">
    <source>
        <dbReference type="SAM" id="Phobius"/>
    </source>
</evidence>
<dbReference type="PANTHER" id="PTHR10926:SF0">
    <property type="entry name" value="CDC50, ISOFORM A"/>
    <property type="match status" value="1"/>
</dbReference>
<keyword evidence="3 7" id="KW-0812">Transmembrane</keyword>
<dbReference type="GO" id="GO:0005794">
    <property type="term" value="C:Golgi apparatus"/>
    <property type="evidence" value="ECO:0007669"/>
    <property type="project" value="TreeGrafter"/>
</dbReference>
<evidence type="ECO:0000256" key="5">
    <source>
        <dbReference type="ARBA" id="ARBA00023136"/>
    </source>
</evidence>
<dbReference type="STRING" id="670386.D3AWL9"/>
<dbReference type="AlphaFoldDB" id="D3AWL9"/>
<proteinExistence type="inferred from homology"/>
<keyword evidence="9" id="KW-1185">Reference proteome</keyword>
<evidence type="ECO:0000313" key="8">
    <source>
        <dbReference type="EMBL" id="EFA86692.1"/>
    </source>
</evidence>
<protein>
    <recommendedName>
        <fullName evidence="10">Cell cycle control protein</fullName>
    </recommendedName>
</protein>
<dbReference type="InParanoid" id="D3AWL9"/>
<feature type="transmembrane region" description="Helical" evidence="7">
    <location>
        <begin position="29"/>
        <end position="54"/>
    </location>
</feature>
<comment type="subcellular location">
    <subcellularLocation>
        <location evidence="1">Membrane</location>
        <topology evidence="1">Multi-pass membrane protein</topology>
    </subcellularLocation>
</comment>
<sequence>MDSKDSKPQSNRPANTAFKQQRLKAWEPILTPTPVIISFIVIGIVFIPIGAVMISASNSVVESSLRYDEVCPAGVSNCVLNMTIPKDMKAPVYLYYRLDNFYQNHRRYVKSRNDDQLRGIVVTDYDKLKDCDPYISVNDSSNPANFYLPCGLIARSMFNDTFSLQQNNISIPLQKKGIAWSSDVDKKFKNPPNDAPGVRVIQDFTDEDFIVWMRTAGLPDFKKLYRIINQDIKAGTVFVNISSNYPVNSFEGKKYVVLSTTTWIGGKNPFLGYAYIVVGVVCFFQGIGFLIKHKVAPRKLGDTKYLEWNK</sequence>
<dbReference type="GO" id="GO:0005886">
    <property type="term" value="C:plasma membrane"/>
    <property type="evidence" value="ECO:0007669"/>
    <property type="project" value="TreeGrafter"/>
</dbReference>
<keyword evidence="4 7" id="KW-1133">Transmembrane helix</keyword>
<evidence type="ECO:0008006" key="10">
    <source>
        <dbReference type="Google" id="ProtNLM"/>
    </source>
</evidence>
<dbReference type="PANTHER" id="PTHR10926">
    <property type="entry name" value="CELL CYCLE CONTROL PROTEIN 50"/>
    <property type="match status" value="1"/>
</dbReference>